<comment type="catalytic activity">
    <reaction evidence="7">
        <text>heme b + 2 H(+) = protoporphyrin IX + Fe(2+)</text>
        <dbReference type="Rhea" id="RHEA:22584"/>
        <dbReference type="ChEBI" id="CHEBI:15378"/>
        <dbReference type="ChEBI" id="CHEBI:29033"/>
        <dbReference type="ChEBI" id="CHEBI:57306"/>
        <dbReference type="ChEBI" id="CHEBI:60344"/>
        <dbReference type="EC" id="4.98.1.1"/>
    </reaction>
</comment>
<sequence>MTQRAVLLANLGSPDKPETAEVRRYLNQFLMDPYVIQLPWPLRRMIVSLFVLPTRPKASAEAYQSIWWPEGSPLVVLSQQLRDAVQAKTDVPVAMAMRYGQPSIEQQLLKLCENPAITEVLFMPMYPHFADSTVETSIQEARRVIKAHDLNITLQVVQPFYDDPDYINALVESASPHLNEPYDHLIFSYHGLPESHILKRDESGSHCLKQAECCATPHPAHATCYRHQVMRTTAAFAAKAGLEASRYSVAFQSRLGRQKWLGPNTEDRIRELAASGARKLLVICPAFVTDCLETLEEIQIRGQEVFEEAGGEQLTLIPCLNTHPAWVDVLSQWCASDPTD</sequence>
<comment type="similarity">
    <text evidence="1 7 8">Belongs to the ferrochelatase family.</text>
</comment>
<keyword evidence="7" id="KW-0963">Cytoplasm</keyword>
<dbReference type="OrthoDB" id="9809741at2"/>
<dbReference type="GO" id="GO:0046872">
    <property type="term" value="F:metal ion binding"/>
    <property type="evidence" value="ECO:0007669"/>
    <property type="project" value="UniProtKB-KW"/>
</dbReference>
<evidence type="ECO:0000256" key="8">
    <source>
        <dbReference type="RuleBase" id="RU004185"/>
    </source>
</evidence>
<dbReference type="PATRIC" id="fig|1286106.3.peg.697"/>
<evidence type="ECO:0000256" key="3">
    <source>
        <dbReference type="ARBA" id="ARBA00023133"/>
    </source>
</evidence>
<comment type="function">
    <text evidence="7">Catalyzes the ferrous insertion into protoporphyrin IX.</text>
</comment>
<dbReference type="STRING" id="1286106.MPL1_03488"/>
<dbReference type="EMBL" id="APHR01000015">
    <property type="protein sequence ID" value="EMR13745.1"/>
    <property type="molecule type" value="Genomic_DNA"/>
</dbReference>
<evidence type="ECO:0000313" key="10">
    <source>
        <dbReference type="Proteomes" id="UP000012019"/>
    </source>
</evidence>
<dbReference type="GO" id="GO:0006783">
    <property type="term" value="P:heme biosynthetic process"/>
    <property type="evidence" value="ECO:0007669"/>
    <property type="project" value="UniProtKB-UniRule"/>
</dbReference>
<dbReference type="UniPathway" id="UPA00252">
    <property type="reaction ID" value="UER00325"/>
</dbReference>
<keyword evidence="5 7" id="KW-0627">Porphyrin biosynthesis</keyword>
<dbReference type="eggNOG" id="COG0276">
    <property type="taxonomic scope" value="Bacteria"/>
</dbReference>
<reference evidence="9 10" key="1">
    <citation type="journal article" date="2013" name="Genome Announc.">
        <title>Draft Genome Sequence of Methylophaga lonarensis MPLT, a Haloalkaliphilic (Non-Methane-Utilizing) Methylotroph.</title>
        <authorList>
            <person name="Shetty S.A."/>
            <person name="Marathe N.P."/>
            <person name="Munot H."/>
            <person name="Antony C.P."/>
            <person name="Dhotre D.P."/>
            <person name="Murrell J.C."/>
            <person name="Shouche Y.S."/>
        </authorList>
    </citation>
    <scope>NUCLEOTIDE SEQUENCE [LARGE SCALE GENOMIC DNA]</scope>
    <source>
        <strain evidence="9 10">MPL</strain>
    </source>
</reference>
<dbReference type="CDD" id="cd03411">
    <property type="entry name" value="Ferrochelatase_N"/>
    <property type="match status" value="1"/>
</dbReference>
<comment type="caution">
    <text evidence="9">The sequence shown here is derived from an EMBL/GenBank/DDBJ whole genome shotgun (WGS) entry which is preliminary data.</text>
</comment>
<comment type="pathway">
    <text evidence="7">Porphyrin-containing compound metabolism; protoheme biosynthesis; protoheme from protoporphyrin-IX: step 1/1.</text>
</comment>
<dbReference type="NCBIfam" id="TIGR00109">
    <property type="entry name" value="hemH"/>
    <property type="match status" value="1"/>
</dbReference>
<dbReference type="InterPro" id="IPR001015">
    <property type="entry name" value="Ferrochelatase"/>
</dbReference>
<keyword evidence="10" id="KW-1185">Reference proteome</keyword>
<evidence type="ECO:0000256" key="4">
    <source>
        <dbReference type="ARBA" id="ARBA00023239"/>
    </source>
</evidence>
<evidence type="ECO:0000256" key="2">
    <source>
        <dbReference type="ARBA" id="ARBA00023004"/>
    </source>
</evidence>
<dbReference type="GO" id="GO:0004325">
    <property type="term" value="F:ferrochelatase activity"/>
    <property type="evidence" value="ECO:0007669"/>
    <property type="project" value="UniProtKB-UniRule"/>
</dbReference>
<keyword evidence="7" id="KW-0479">Metal-binding</keyword>
<dbReference type="PANTHER" id="PTHR11108">
    <property type="entry name" value="FERROCHELATASE"/>
    <property type="match status" value="1"/>
</dbReference>
<dbReference type="InterPro" id="IPR033644">
    <property type="entry name" value="Ferrochelatase_C"/>
</dbReference>
<evidence type="ECO:0000256" key="5">
    <source>
        <dbReference type="ARBA" id="ARBA00023244"/>
    </source>
</evidence>
<gene>
    <name evidence="7 9" type="primary">hemH</name>
    <name evidence="9" type="ORF">MPL1_03488</name>
</gene>
<dbReference type="PANTHER" id="PTHR11108:SF1">
    <property type="entry name" value="FERROCHELATASE, MITOCHONDRIAL"/>
    <property type="match status" value="1"/>
</dbReference>
<dbReference type="Gene3D" id="3.40.50.1400">
    <property type="match status" value="2"/>
</dbReference>
<keyword evidence="3 7" id="KW-0350">Heme biosynthesis</keyword>
<accession>M7PIN4</accession>
<proteinExistence type="inferred from homology"/>
<dbReference type="SUPFAM" id="SSF53800">
    <property type="entry name" value="Chelatase"/>
    <property type="match status" value="1"/>
</dbReference>
<dbReference type="RefSeq" id="WP_009725726.1">
    <property type="nucleotide sequence ID" value="NZ_APHR01000015.1"/>
</dbReference>
<comment type="subcellular location">
    <subcellularLocation>
        <location evidence="7">Cytoplasm</location>
    </subcellularLocation>
</comment>
<keyword evidence="2 7" id="KW-0408">Iron</keyword>
<evidence type="ECO:0000256" key="7">
    <source>
        <dbReference type="HAMAP-Rule" id="MF_00323"/>
    </source>
</evidence>
<evidence type="ECO:0000256" key="6">
    <source>
        <dbReference type="ARBA" id="ARBA00024536"/>
    </source>
</evidence>
<comment type="catalytic activity">
    <reaction evidence="6">
        <text>Fe-coproporphyrin III + 2 H(+) = coproporphyrin III + Fe(2+)</text>
        <dbReference type="Rhea" id="RHEA:49572"/>
        <dbReference type="ChEBI" id="CHEBI:15378"/>
        <dbReference type="ChEBI" id="CHEBI:29033"/>
        <dbReference type="ChEBI" id="CHEBI:68438"/>
        <dbReference type="ChEBI" id="CHEBI:131725"/>
        <dbReference type="EC" id="4.99.1.9"/>
    </reaction>
    <physiologicalReaction direction="right-to-left" evidence="6">
        <dbReference type="Rhea" id="RHEA:49574"/>
    </physiologicalReaction>
</comment>
<evidence type="ECO:0000256" key="1">
    <source>
        <dbReference type="ARBA" id="ARBA00007718"/>
    </source>
</evidence>
<feature type="binding site" evidence="7">
    <location>
        <position position="293"/>
    </location>
    <ligand>
        <name>Fe(2+)</name>
        <dbReference type="ChEBI" id="CHEBI:29033"/>
    </ligand>
</feature>
<dbReference type="InterPro" id="IPR033659">
    <property type="entry name" value="Ferrochelatase_N"/>
</dbReference>
<dbReference type="Proteomes" id="UP000012019">
    <property type="component" value="Unassembled WGS sequence"/>
</dbReference>
<organism evidence="9 10">
    <name type="scientific">Methylophaga lonarensis MPL</name>
    <dbReference type="NCBI Taxonomy" id="1286106"/>
    <lineage>
        <taxon>Bacteria</taxon>
        <taxon>Pseudomonadati</taxon>
        <taxon>Pseudomonadota</taxon>
        <taxon>Gammaproteobacteria</taxon>
        <taxon>Thiotrichales</taxon>
        <taxon>Piscirickettsiaceae</taxon>
        <taxon>Methylophaga</taxon>
    </lineage>
</organism>
<dbReference type="CDD" id="cd00419">
    <property type="entry name" value="Ferrochelatase_C"/>
    <property type="match status" value="1"/>
</dbReference>
<keyword evidence="4 7" id="KW-0456">Lyase</keyword>
<dbReference type="AlphaFoldDB" id="M7PIN4"/>
<name>M7PIN4_9GAMM</name>
<feature type="binding site" evidence="7">
    <location>
        <position position="190"/>
    </location>
    <ligand>
        <name>Fe(2+)</name>
        <dbReference type="ChEBI" id="CHEBI:29033"/>
    </ligand>
</feature>
<dbReference type="EC" id="4.98.1.1" evidence="7"/>
<evidence type="ECO:0000313" key="9">
    <source>
        <dbReference type="EMBL" id="EMR13745.1"/>
    </source>
</evidence>
<dbReference type="GO" id="GO:0005737">
    <property type="term" value="C:cytoplasm"/>
    <property type="evidence" value="ECO:0007669"/>
    <property type="project" value="UniProtKB-SubCell"/>
</dbReference>
<dbReference type="Pfam" id="PF00762">
    <property type="entry name" value="Ferrochelatase"/>
    <property type="match status" value="1"/>
</dbReference>
<protein>
    <recommendedName>
        <fullName evidence="7">Ferrochelatase</fullName>
        <ecNumber evidence="7">4.98.1.1</ecNumber>
    </recommendedName>
    <alternativeName>
        <fullName evidence="7">Heme synthase</fullName>
    </alternativeName>
    <alternativeName>
        <fullName evidence="7">Protoheme ferro-lyase</fullName>
    </alternativeName>
</protein>
<dbReference type="HAMAP" id="MF_00323">
    <property type="entry name" value="Ferrochelatase"/>
    <property type="match status" value="1"/>
</dbReference>